<name>A0AAV7KU80_PLEWA</name>
<gene>
    <name evidence="1" type="ORF">NDU88_002450</name>
</gene>
<sequence>MCTLGPGEEALSWTCDQAPRRPLPTLQRSGSRFGELRKQADLVVDSACVMVFPDYTLAVQCQRSNFLAIKFRLRDANVSCSLLYPARLLAVA</sequence>
<accession>A0AAV7KU80</accession>
<dbReference type="InterPro" id="IPR042566">
    <property type="entry name" value="L1_C"/>
</dbReference>
<dbReference type="EMBL" id="JANPWB010000016">
    <property type="protein sequence ID" value="KAJ1082282.1"/>
    <property type="molecule type" value="Genomic_DNA"/>
</dbReference>
<comment type="caution">
    <text evidence="1">The sequence shown here is derived from an EMBL/GenBank/DDBJ whole genome shotgun (WGS) entry which is preliminary data.</text>
</comment>
<keyword evidence="2" id="KW-1185">Reference proteome</keyword>
<dbReference type="Gene3D" id="3.30.250.20">
    <property type="entry name" value="L1 transposable element, C-terminal domain"/>
    <property type="match status" value="1"/>
</dbReference>
<protein>
    <submittedName>
        <fullName evidence="1">Uncharacterized protein</fullName>
    </submittedName>
</protein>
<dbReference type="AlphaFoldDB" id="A0AAV7KU80"/>
<evidence type="ECO:0000313" key="1">
    <source>
        <dbReference type="EMBL" id="KAJ1082282.1"/>
    </source>
</evidence>
<organism evidence="1 2">
    <name type="scientific">Pleurodeles waltl</name>
    <name type="common">Iberian ribbed newt</name>
    <dbReference type="NCBI Taxonomy" id="8319"/>
    <lineage>
        <taxon>Eukaryota</taxon>
        <taxon>Metazoa</taxon>
        <taxon>Chordata</taxon>
        <taxon>Craniata</taxon>
        <taxon>Vertebrata</taxon>
        <taxon>Euteleostomi</taxon>
        <taxon>Amphibia</taxon>
        <taxon>Batrachia</taxon>
        <taxon>Caudata</taxon>
        <taxon>Salamandroidea</taxon>
        <taxon>Salamandridae</taxon>
        <taxon>Pleurodelinae</taxon>
        <taxon>Pleurodeles</taxon>
    </lineage>
</organism>
<evidence type="ECO:0000313" key="2">
    <source>
        <dbReference type="Proteomes" id="UP001066276"/>
    </source>
</evidence>
<dbReference type="Proteomes" id="UP001066276">
    <property type="component" value="Chromosome 12"/>
</dbReference>
<proteinExistence type="predicted"/>
<reference evidence="1" key="1">
    <citation type="journal article" date="2022" name="bioRxiv">
        <title>Sequencing and chromosome-scale assembly of the giantPleurodeles waltlgenome.</title>
        <authorList>
            <person name="Brown T."/>
            <person name="Elewa A."/>
            <person name="Iarovenko S."/>
            <person name="Subramanian E."/>
            <person name="Araus A.J."/>
            <person name="Petzold A."/>
            <person name="Susuki M."/>
            <person name="Suzuki K.-i.T."/>
            <person name="Hayashi T."/>
            <person name="Toyoda A."/>
            <person name="Oliveira C."/>
            <person name="Osipova E."/>
            <person name="Leigh N.D."/>
            <person name="Simon A."/>
            <person name="Yun M.H."/>
        </authorList>
    </citation>
    <scope>NUCLEOTIDE SEQUENCE</scope>
    <source>
        <strain evidence="1">20211129_DDA</strain>
        <tissue evidence="1">Liver</tissue>
    </source>
</reference>